<dbReference type="KEGG" id="pchm:VFPPC_10071"/>
<dbReference type="RefSeq" id="XP_018137937.1">
    <property type="nucleotide sequence ID" value="XM_018288506.1"/>
</dbReference>
<reference evidence="2 3" key="1">
    <citation type="journal article" date="2016" name="PLoS Pathog.">
        <title>Biosynthesis of antibiotic leucinostatins in bio-control fungus Purpureocillium lilacinum and their inhibition on phytophthora revealed by genome mining.</title>
        <authorList>
            <person name="Wang G."/>
            <person name="Liu Z."/>
            <person name="Lin R."/>
            <person name="Li E."/>
            <person name="Mao Z."/>
            <person name="Ling J."/>
            <person name="Yang Y."/>
            <person name="Yin W.B."/>
            <person name="Xie B."/>
        </authorList>
    </citation>
    <scope>NUCLEOTIDE SEQUENCE [LARGE SCALE GENOMIC DNA]</scope>
    <source>
        <strain evidence="2">170</strain>
    </source>
</reference>
<dbReference type="Proteomes" id="UP000078397">
    <property type="component" value="Unassembled WGS sequence"/>
</dbReference>
<gene>
    <name evidence="2" type="ORF">VFPPC_10071</name>
</gene>
<protein>
    <submittedName>
        <fullName evidence="2">Uncharacterized protein</fullName>
    </submittedName>
</protein>
<keyword evidence="3" id="KW-1185">Reference proteome</keyword>
<comment type="caution">
    <text evidence="2">The sequence shown here is derived from an EMBL/GenBank/DDBJ whole genome shotgun (WGS) entry which is preliminary data.</text>
</comment>
<evidence type="ECO:0000313" key="2">
    <source>
        <dbReference type="EMBL" id="OAQ59976.1"/>
    </source>
</evidence>
<accession>A0A179F3H7</accession>
<evidence type="ECO:0000256" key="1">
    <source>
        <dbReference type="SAM" id="SignalP"/>
    </source>
</evidence>
<name>A0A179F3H7_METCM</name>
<dbReference type="OrthoDB" id="4940684at2759"/>
<dbReference type="EMBL" id="LSBJ02000004">
    <property type="protein sequence ID" value="OAQ59976.1"/>
    <property type="molecule type" value="Genomic_DNA"/>
</dbReference>
<feature type="chain" id="PRO_5008101263" evidence="1">
    <location>
        <begin position="21"/>
        <end position="470"/>
    </location>
</feature>
<evidence type="ECO:0000313" key="3">
    <source>
        <dbReference type="Proteomes" id="UP000078397"/>
    </source>
</evidence>
<dbReference type="AlphaFoldDB" id="A0A179F3H7"/>
<feature type="signal peptide" evidence="1">
    <location>
        <begin position="1"/>
        <end position="20"/>
    </location>
</feature>
<organism evidence="2 3">
    <name type="scientific">Pochonia chlamydosporia 170</name>
    <dbReference type="NCBI Taxonomy" id="1380566"/>
    <lineage>
        <taxon>Eukaryota</taxon>
        <taxon>Fungi</taxon>
        <taxon>Dikarya</taxon>
        <taxon>Ascomycota</taxon>
        <taxon>Pezizomycotina</taxon>
        <taxon>Sordariomycetes</taxon>
        <taxon>Hypocreomycetidae</taxon>
        <taxon>Hypocreales</taxon>
        <taxon>Clavicipitaceae</taxon>
        <taxon>Pochonia</taxon>
    </lineage>
</organism>
<sequence length="470" mass="50697">MLAKTTTLIGMLGALEGASALHVKPRQILGNEGENIASRVQGGAKIGDLCHPAGTYALGGKKLIDPCIAEQAISVKCERLTQMMTAPNAERRKAYHACLTGGGSSFIKDVKACMVCKREFSHMTKDQFTWFDDKWTKGYEAFAKDAEPQFAIWSYVQRAIDGDSCTKQGDNQRKLNGWACWDQLPKPVLNDTAVNATAGGVVTSNATQKLNVTALDYYKDRPATQNIGKFTLEGKQYPETGSVELGLLVPTFEITANLGYYSSARVQPGKFEANITNGKVEIITEYREIKAVCNFTKPDEFTILPLITGPVPVKDSVVVVAKKDADQLPIAVCDKSCRAEAPAIEKIQETAAKPAQVVNKEVAKACEPALKALESNKPVNKESVNAVVEKVKISTEIAAPETFKPVVAPQAPVQTIGGGNKGDVAALDQNKPATVVDQTKPNCPQPSFKVTICQLPGAKDCKEFEYKAVA</sequence>
<keyword evidence="1" id="KW-0732">Signal</keyword>
<dbReference type="GeneID" id="28852500"/>
<proteinExistence type="predicted"/>